<sequence>MRCWYKSPRCFGHFRSSKLLNLFIIVFSWIHMPCLCYASSLCWKLGRPITNSTGFQDLRQRFQHTYNIDEHEHTILIHRYLGSTIEIPTSSNIDKHEHTTLNHTMMRQR</sequence>
<keyword evidence="2" id="KW-1185">Reference proteome</keyword>
<dbReference type="EMBL" id="CM035441">
    <property type="protein sequence ID" value="KAH7281201.1"/>
    <property type="molecule type" value="Genomic_DNA"/>
</dbReference>
<proteinExistence type="predicted"/>
<organism evidence="1 2">
    <name type="scientific">Ceratopteris richardii</name>
    <name type="common">Triangle waterfern</name>
    <dbReference type="NCBI Taxonomy" id="49495"/>
    <lineage>
        <taxon>Eukaryota</taxon>
        <taxon>Viridiplantae</taxon>
        <taxon>Streptophyta</taxon>
        <taxon>Embryophyta</taxon>
        <taxon>Tracheophyta</taxon>
        <taxon>Polypodiopsida</taxon>
        <taxon>Polypodiidae</taxon>
        <taxon>Polypodiales</taxon>
        <taxon>Pteridineae</taxon>
        <taxon>Pteridaceae</taxon>
        <taxon>Parkerioideae</taxon>
        <taxon>Ceratopteris</taxon>
    </lineage>
</organism>
<name>A0A8T2QDE4_CERRI</name>
<accession>A0A8T2QDE4</accession>
<dbReference type="AlphaFoldDB" id="A0A8T2QDE4"/>
<evidence type="ECO:0000313" key="2">
    <source>
        <dbReference type="Proteomes" id="UP000825935"/>
    </source>
</evidence>
<dbReference type="Proteomes" id="UP000825935">
    <property type="component" value="Chromosome 36"/>
</dbReference>
<evidence type="ECO:0000313" key="1">
    <source>
        <dbReference type="EMBL" id="KAH7281201.1"/>
    </source>
</evidence>
<reference evidence="1" key="1">
    <citation type="submission" date="2021-08" db="EMBL/GenBank/DDBJ databases">
        <title>WGS assembly of Ceratopteris richardii.</title>
        <authorList>
            <person name="Marchant D.B."/>
            <person name="Chen G."/>
            <person name="Jenkins J."/>
            <person name="Shu S."/>
            <person name="Leebens-Mack J."/>
            <person name="Grimwood J."/>
            <person name="Schmutz J."/>
            <person name="Soltis P."/>
            <person name="Soltis D."/>
            <person name="Chen Z.-H."/>
        </authorList>
    </citation>
    <scope>NUCLEOTIDE SEQUENCE</scope>
    <source>
        <strain evidence="1">Whitten #5841</strain>
        <tissue evidence="1">Leaf</tissue>
    </source>
</reference>
<comment type="caution">
    <text evidence="1">The sequence shown here is derived from an EMBL/GenBank/DDBJ whole genome shotgun (WGS) entry which is preliminary data.</text>
</comment>
<protein>
    <submittedName>
        <fullName evidence="1">Uncharacterized protein</fullName>
    </submittedName>
</protein>
<gene>
    <name evidence="1" type="ORF">KP509_36G035200</name>
</gene>